<dbReference type="EMBL" id="JARJFB010000115">
    <property type="protein sequence ID" value="MEA0971327.1"/>
    <property type="molecule type" value="Genomic_DNA"/>
</dbReference>
<sequence length="292" mass="33250">MNIFEQNIINIYGDKGRNWLKNLPGIVNSLAAQYGISNLSPVTNLTYNYVLEGFQGTQPIILKCGLDSLGIKREAAALKEFSGAGSVNLLAEGEKMLLLERIIPGESLKSYWPDKDNEALKIVIDIMYKLYNIPLPKPHIFPTIIDWLTALDRDINIPRRYLEKARLLKNSLLNTCSAFKLLHGDLHHGNILNNKDEWLVIDPKGVIGEPAYELAYFIRNPIPELLHNESATHIINWRAVNSAKFFDITPQRILNWSFVQSVLSWIWALEDGSNDVTYFHRLTEIMDPLVVL</sequence>
<evidence type="ECO:0008006" key="3">
    <source>
        <dbReference type="Google" id="ProtNLM"/>
    </source>
</evidence>
<organism evidence="1 2">
    <name type="scientific">Candidatus Megaera venefica</name>
    <dbReference type="NCBI Taxonomy" id="2055910"/>
    <lineage>
        <taxon>Bacteria</taxon>
        <taxon>Pseudomonadati</taxon>
        <taxon>Pseudomonadota</taxon>
        <taxon>Alphaproteobacteria</taxon>
        <taxon>Rickettsiales</taxon>
        <taxon>Rickettsiaceae</taxon>
        <taxon>Candidatus Megaera</taxon>
    </lineage>
</organism>
<evidence type="ECO:0000313" key="2">
    <source>
        <dbReference type="Proteomes" id="UP001291687"/>
    </source>
</evidence>
<dbReference type="InterPro" id="IPR011009">
    <property type="entry name" value="Kinase-like_dom_sf"/>
</dbReference>
<dbReference type="SUPFAM" id="SSF56112">
    <property type="entry name" value="Protein kinase-like (PK-like)"/>
    <property type="match status" value="1"/>
</dbReference>
<dbReference type="RefSeq" id="WP_322777229.1">
    <property type="nucleotide sequence ID" value="NZ_JARJFB010000115.1"/>
</dbReference>
<evidence type="ECO:0000313" key="1">
    <source>
        <dbReference type="EMBL" id="MEA0971327.1"/>
    </source>
</evidence>
<name>A0ABU5NDR4_9RICK</name>
<proteinExistence type="predicted"/>
<accession>A0ABU5NDR4</accession>
<comment type="caution">
    <text evidence="1">The sequence shown here is derived from an EMBL/GenBank/DDBJ whole genome shotgun (WGS) entry which is preliminary data.</text>
</comment>
<dbReference type="InterPro" id="IPR006748">
    <property type="entry name" value="NH2Glyco/OHUrea_AB-resist_kin"/>
</dbReference>
<reference evidence="1 2" key="1">
    <citation type="submission" date="2023-03" db="EMBL/GenBank/DDBJ databases">
        <title>Host association and intracellularity evolved multiple times independently in the Rickettsiales.</title>
        <authorList>
            <person name="Castelli M."/>
            <person name="Nardi T."/>
            <person name="Gammuto L."/>
            <person name="Bellinzona G."/>
            <person name="Sabaneyeva E."/>
            <person name="Potekhin A."/>
            <person name="Serra V."/>
            <person name="Petroni G."/>
            <person name="Sassera D."/>
        </authorList>
    </citation>
    <scope>NUCLEOTIDE SEQUENCE [LARGE SCALE GENOMIC DNA]</scope>
    <source>
        <strain evidence="1 2">Sr 2-6</strain>
    </source>
</reference>
<dbReference type="Proteomes" id="UP001291687">
    <property type="component" value="Unassembled WGS sequence"/>
</dbReference>
<protein>
    <recommendedName>
        <fullName evidence="3">Aminoglycoside/hydroxyurea antibiotic resistance kinase</fullName>
    </recommendedName>
</protein>
<dbReference type="Pfam" id="PF04655">
    <property type="entry name" value="APH_6_hur"/>
    <property type="match status" value="1"/>
</dbReference>
<keyword evidence="2" id="KW-1185">Reference proteome</keyword>
<dbReference type="Gene3D" id="3.90.1200.10">
    <property type="match status" value="1"/>
</dbReference>
<gene>
    <name evidence="1" type="ORF">Megvenef_01303</name>
</gene>